<sequence length="295" mass="33306">MEVYSQPPATITTADKKTTLRPPDAAIPVTPDRTITSFETAESFWSVGDGIFSMETNDKKRSGKLLQTLASDVDETDNLHGEYEDDTSIPSNVGVLELEGLSRAELTVLVERLYQNLNGANAALAKEQARRHNREKSLIKLAQELKLCREQLDHWKDRIEELQEELQMARSERSLMEQRLDSILAHDVGRMDEVRARLSAELAEAQQRYDTACRDFDMKIKEMKIEQKSISSFKGGHSPQQSRYHFLAPLSLSMALPLTFMFLSEVGSKSSYLSFGLWSVTLLFLLHTATATVGY</sequence>
<feature type="coiled-coil region" evidence="1">
    <location>
        <begin position="110"/>
        <end position="215"/>
    </location>
</feature>
<reference evidence="3" key="2">
    <citation type="submission" date="2021-04" db="EMBL/GenBank/DDBJ databases">
        <authorList>
            <person name="Podell S."/>
        </authorList>
    </citation>
    <scope>NUCLEOTIDE SEQUENCE</scope>
    <source>
        <strain evidence="3">Hildebrandi</strain>
    </source>
</reference>
<keyword evidence="2" id="KW-0812">Transmembrane</keyword>
<dbReference type="Proteomes" id="UP000693970">
    <property type="component" value="Unassembled WGS sequence"/>
</dbReference>
<feature type="transmembrane region" description="Helical" evidence="2">
    <location>
        <begin position="244"/>
        <end position="263"/>
    </location>
</feature>
<keyword evidence="2" id="KW-1133">Transmembrane helix</keyword>
<name>A0A9K3LA51_9STRA</name>
<organism evidence="3 4">
    <name type="scientific">Nitzschia inconspicua</name>
    <dbReference type="NCBI Taxonomy" id="303405"/>
    <lineage>
        <taxon>Eukaryota</taxon>
        <taxon>Sar</taxon>
        <taxon>Stramenopiles</taxon>
        <taxon>Ochrophyta</taxon>
        <taxon>Bacillariophyta</taxon>
        <taxon>Bacillariophyceae</taxon>
        <taxon>Bacillariophycidae</taxon>
        <taxon>Bacillariales</taxon>
        <taxon>Bacillariaceae</taxon>
        <taxon>Nitzschia</taxon>
    </lineage>
</organism>
<accession>A0A9K3LA51</accession>
<comment type="caution">
    <text evidence="3">The sequence shown here is derived from an EMBL/GenBank/DDBJ whole genome shotgun (WGS) entry which is preliminary data.</text>
</comment>
<keyword evidence="2" id="KW-0472">Membrane</keyword>
<evidence type="ECO:0000256" key="1">
    <source>
        <dbReference type="SAM" id="Coils"/>
    </source>
</evidence>
<dbReference type="AlphaFoldDB" id="A0A9K3LA51"/>
<protein>
    <submittedName>
        <fullName evidence="3">Uncharacterized protein</fullName>
    </submittedName>
</protein>
<evidence type="ECO:0000313" key="3">
    <source>
        <dbReference type="EMBL" id="KAG7358283.1"/>
    </source>
</evidence>
<feature type="transmembrane region" description="Helical" evidence="2">
    <location>
        <begin position="275"/>
        <end position="294"/>
    </location>
</feature>
<reference evidence="3" key="1">
    <citation type="journal article" date="2021" name="Sci. Rep.">
        <title>Diploid genomic architecture of Nitzschia inconspicua, an elite biomass production diatom.</title>
        <authorList>
            <person name="Oliver A."/>
            <person name="Podell S."/>
            <person name="Pinowska A."/>
            <person name="Traller J.C."/>
            <person name="Smith S.R."/>
            <person name="McClure R."/>
            <person name="Beliaev A."/>
            <person name="Bohutskyi P."/>
            <person name="Hill E.A."/>
            <person name="Rabines A."/>
            <person name="Zheng H."/>
            <person name="Allen L.Z."/>
            <person name="Kuo A."/>
            <person name="Grigoriev I.V."/>
            <person name="Allen A.E."/>
            <person name="Hazlebeck D."/>
            <person name="Allen E.E."/>
        </authorList>
    </citation>
    <scope>NUCLEOTIDE SEQUENCE</scope>
    <source>
        <strain evidence="3">Hildebrandi</strain>
    </source>
</reference>
<evidence type="ECO:0000256" key="2">
    <source>
        <dbReference type="SAM" id="Phobius"/>
    </source>
</evidence>
<evidence type="ECO:0000313" key="4">
    <source>
        <dbReference type="Proteomes" id="UP000693970"/>
    </source>
</evidence>
<keyword evidence="1" id="KW-0175">Coiled coil</keyword>
<dbReference type="EMBL" id="JAGRRH010000014">
    <property type="protein sequence ID" value="KAG7358283.1"/>
    <property type="molecule type" value="Genomic_DNA"/>
</dbReference>
<gene>
    <name evidence="3" type="ORF">IV203_014870</name>
</gene>
<keyword evidence="4" id="KW-1185">Reference proteome</keyword>
<proteinExistence type="predicted"/>